<dbReference type="EMBL" id="CAJVQC010003917">
    <property type="protein sequence ID" value="CAG8533824.1"/>
    <property type="molecule type" value="Genomic_DNA"/>
</dbReference>
<organism evidence="1 2">
    <name type="scientific">Racocetra persica</name>
    <dbReference type="NCBI Taxonomy" id="160502"/>
    <lineage>
        <taxon>Eukaryota</taxon>
        <taxon>Fungi</taxon>
        <taxon>Fungi incertae sedis</taxon>
        <taxon>Mucoromycota</taxon>
        <taxon>Glomeromycotina</taxon>
        <taxon>Glomeromycetes</taxon>
        <taxon>Diversisporales</taxon>
        <taxon>Gigasporaceae</taxon>
        <taxon>Racocetra</taxon>
    </lineage>
</organism>
<evidence type="ECO:0000313" key="1">
    <source>
        <dbReference type="EMBL" id="CAG8533824.1"/>
    </source>
</evidence>
<dbReference type="Proteomes" id="UP000789920">
    <property type="component" value="Unassembled WGS sequence"/>
</dbReference>
<sequence length="162" mass="17926">MRLSIPFRRPIRLSNKLTFRGNFITSAVINHENPLETSQKETQTKRQIDMEARMRRGLPTKRPIHGVKHIIAVASGKGGVGKSTLAINLALAIASFRHRVGILDADIFGPSIPRLLNLKAEPQTNEKGELIPLVNYGVKAMSMGFIISEDSPVVWRGLMGSF</sequence>
<reference evidence="1" key="1">
    <citation type="submission" date="2021-06" db="EMBL/GenBank/DDBJ databases">
        <authorList>
            <person name="Kallberg Y."/>
            <person name="Tangrot J."/>
            <person name="Rosling A."/>
        </authorList>
    </citation>
    <scope>NUCLEOTIDE SEQUENCE</scope>
    <source>
        <strain evidence="1">MA461A</strain>
    </source>
</reference>
<protein>
    <submittedName>
        <fullName evidence="1">22878_t:CDS:1</fullName>
    </submittedName>
</protein>
<comment type="caution">
    <text evidence="1">The sequence shown here is derived from an EMBL/GenBank/DDBJ whole genome shotgun (WGS) entry which is preliminary data.</text>
</comment>
<gene>
    <name evidence="1" type="ORF">RPERSI_LOCUS3257</name>
</gene>
<accession>A0ACA9LMJ5</accession>
<evidence type="ECO:0000313" key="2">
    <source>
        <dbReference type="Proteomes" id="UP000789920"/>
    </source>
</evidence>
<name>A0ACA9LMJ5_9GLOM</name>
<proteinExistence type="predicted"/>
<keyword evidence="2" id="KW-1185">Reference proteome</keyword>